<dbReference type="PANTHER" id="PTHR43004">
    <property type="entry name" value="TRK SYSTEM POTASSIUM UPTAKE PROTEIN"/>
    <property type="match status" value="1"/>
</dbReference>
<keyword evidence="8" id="KW-0503">Monooxygenase</keyword>
<evidence type="ECO:0000256" key="3">
    <source>
        <dbReference type="ARBA" id="ARBA00022827"/>
    </source>
</evidence>
<accession>A0A2S4KYN3</accession>
<dbReference type="SUPFAM" id="SSF51905">
    <property type="entry name" value="FAD/NAD(P)-binding domain"/>
    <property type="match status" value="1"/>
</dbReference>
<dbReference type="InterPro" id="IPR038220">
    <property type="entry name" value="PHOX_C_sf"/>
</dbReference>
<comment type="caution">
    <text evidence="8">The sequence shown here is derived from an EMBL/GenBank/DDBJ whole genome shotgun (WGS) entry which is preliminary data.</text>
</comment>
<evidence type="ECO:0000256" key="2">
    <source>
        <dbReference type="ARBA" id="ARBA00022630"/>
    </source>
</evidence>
<evidence type="ECO:0000313" key="9">
    <source>
        <dbReference type="Proteomes" id="UP000237481"/>
    </source>
</evidence>
<dbReference type="GO" id="GO:0071949">
    <property type="term" value="F:FAD binding"/>
    <property type="evidence" value="ECO:0007669"/>
    <property type="project" value="InterPro"/>
</dbReference>
<feature type="region of interest" description="Disordered" evidence="5">
    <location>
        <begin position="488"/>
        <end position="523"/>
    </location>
</feature>
<organism evidence="8 9">
    <name type="scientific">Tolypocladium paradoxum</name>
    <dbReference type="NCBI Taxonomy" id="94208"/>
    <lineage>
        <taxon>Eukaryota</taxon>
        <taxon>Fungi</taxon>
        <taxon>Dikarya</taxon>
        <taxon>Ascomycota</taxon>
        <taxon>Pezizomycotina</taxon>
        <taxon>Sordariomycetes</taxon>
        <taxon>Hypocreomycetidae</taxon>
        <taxon>Hypocreales</taxon>
        <taxon>Ophiocordycipitaceae</taxon>
        <taxon>Tolypocladium</taxon>
    </lineage>
</organism>
<dbReference type="InterPro" id="IPR050641">
    <property type="entry name" value="RIFMO-like"/>
</dbReference>
<dbReference type="AlphaFoldDB" id="A0A2S4KYN3"/>
<keyword evidence="2" id="KW-0285">Flavoprotein</keyword>
<evidence type="ECO:0000313" key="8">
    <source>
        <dbReference type="EMBL" id="POR35292.1"/>
    </source>
</evidence>
<dbReference type="SUPFAM" id="SSF54373">
    <property type="entry name" value="FAD-linked reductases, C-terminal domain"/>
    <property type="match status" value="1"/>
</dbReference>
<evidence type="ECO:0000256" key="5">
    <source>
        <dbReference type="SAM" id="MobiDB-lite"/>
    </source>
</evidence>
<reference evidence="8 9" key="1">
    <citation type="submission" date="2018-01" db="EMBL/GenBank/DDBJ databases">
        <title>Harnessing the power of phylogenomics to disentangle the directionality and signatures of interkingdom host jumping in the parasitic fungal genus Tolypocladium.</title>
        <authorList>
            <person name="Quandt C.A."/>
            <person name="Patterson W."/>
            <person name="Spatafora J.W."/>
        </authorList>
    </citation>
    <scope>NUCLEOTIDE SEQUENCE [LARGE SCALE GENOMIC DNA]</scope>
    <source>
        <strain evidence="8 9">NRBC 100945</strain>
    </source>
</reference>
<evidence type="ECO:0000259" key="7">
    <source>
        <dbReference type="Pfam" id="PF07976"/>
    </source>
</evidence>
<dbReference type="Gene3D" id="3.30.9.10">
    <property type="entry name" value="D-Amino Acid Oxidase, subunit A, domain 2"/>
    <property type="match status" value="1"/>
</dbReference>
<dbReference type="PRINTS" id="PR00420">
    <property type="entry name" value="RNGMNOXGNASE"/>
</dbReference>
<dbReference type="InterPro" id="IPR036249">
    <property type="entry name" value="Thioredoxin-like_sf"/>
</dbReference>
<dbReference type="Gene3D" id="3.40.30.20">
    <property type="match status" value="1"/>
</dbReference>
<evidence type="ECO:0000256" key="4">
    <source>
        <dbReference type="ARBA" id="ARBA00023002"/>
    </source>
</evidence>
<dbReference type="InterPro" id="IPR036188">
    <property type="entry name" value="FAD/NAD-bd_sf"/>
</dbReference>
<dbReference type="Gene3D" id="3.50.50.60">
    <property type="entry name" value="FAD/NAD(P)-binding domain"/>
    <property type="match status" value="1"/>
</dbReference>
<protein>
    <submittedName>
        <fullName evidence="8">Phenol 2-monooxygenase</fullName>
    </submittedName>
</protein>
<dbReference type="PANTHER" id="PTHR43004:SF20">
    <property type="entry name" value="2-MONOOXYGENASE, PUTATIVE (AFU_ORTHOLOGUE AFUA_1G13660)-RELATED"/>
    <property type="match status" value="1"/>
</dbReference>
<keyword evidence="9" id="KW-1185">Reference proteome</keyword>
<proteinExistence type="inferred from homology"/>
<feature type="domain" description="FAD-binding" evidence="6">
    <location>
        <begin position="91"/>
        <end position="459"/>
    </location>
</feature>
<sequence length="731" mass="80376">MATKPATYTWENGFRQVTSEKAPWDCPGRGRQDEDGGDEDGDAYVTPPAVELVSSASHNSLGINVIRNWPTVYNGTNSPHGLPSWWHPQSEVDVLICGAGPSGLEVAVSLARQGVSFRIIDAADAPLIAGRADGVQPRFLETVSQWGLSTEIHEEGPLIERTAIYKDGKKLFFSRSHQSDSRYRGLHIITQGQVERIFIRDLLRHKALIERSSVISSIDVDSDVSHPVQATVRNNRTGREEVVKAKFLVGSDGAASSIRKKLEIPFDGVSTDIYWGIMDCIFESDYPHAWVFGSVISSKHGGCVIIPREDGYIRLYTQLDTSHTGSISQSRQAKDPTFGEAGGRVEAHSITPDEVLEQANRIFAPYRLKFAVPLSWFAVWKISERVARSYSSPDMRVHLVGDAAHVHSVMGAFGLNASILDAANLAWKLGLVARGHASLEPLLTTYSNERRKHAVRIIEVSGAYLRFVCGSSLAVPDLRDMAALDKGQHEDKVSGSAATTTDANCAEETGPDKTKPETNGVSEDSQFDDLEFLSGFYKTHGQFLLGVDCPYDQSVLVPGAEPSRREQPAIRVRNGVRAPNPRICFSQTRTGYLYDQLAGPPRFHLIVFASSLTGAEVCRQVTSFFASLADQQSFYNRFGGSDIFNIVLVVKMLPFEWKATTHLRQLCAMPGGVSVVFDDRAPDEDAHTTWGVNHTTGGVAVVRPDLWVSLTAFPDEADRFSAFFDAFLEEN</sequence>
<dbReference type="STRING" id="94208.A0A2S4KYN3"/>
<name>A0A2S4KYN3_9HYPO</name>
<dbReference type="Proteomes" id="UP000237481">
    <property type="component" value="Unassembled WGS sequence"/>
</dbReference>
<dbReference type="GO" id="GO:0016709">
    <property type="term" value="F:oxidoreductase activity, acting on paired donors, with incorporation or reduction of molecular oxygen, NAD(P)H as one donor, and incorporation of one atom of oxygen"/>
    <property type="evidence" value="ECO:0007669"/>
    <property type="project" value="UniProtKB-ARBA"/>
</dbReference>
<feature type="domain" description="Phenol hydroxylase-like C-terminal dimerisation" evidence="7">
    <location>
        <begin position="551"/>
        <end position="729"/>
    </location>
</feature>
<keyword evidence="4" id="KW-0560">Oxidoreductase</keyword>
<keyword evidence="3" id="KW-0274">FAD</keyword>
<dbReference type="InterPro" id="IPR002938">
    <property type="entry name" value="FAD-bd"/>
</dbReference>
<evidence type="ECO:0000259" key="6">
    <source>
        <dbReference type="Pfam" id="PF01494"/>
    </source>
</evidence>
<comment type="similarity">
    <text evidence="1">Belongs to the PheA/TfdB FAD monooxygenase family.</text>
</comment>
<dbReference type="Pfam" id="PF01494">
    <property type="entry name" value="FAD_binding_3"/>
    <property type="match status" value="1"/>
</dbReference>
<dbReference type="EMBL" id="PKSG01000452">
    <property type="protein sequence ID" value="POR35292.1"/>
    <property type="molecule type" value="Genomic_DNA"/>
</dbReference>
<gene>
    <name evidence="8" type="ORF">TPAR_04491</name>
</gene>
<dbReference type="Pfam" id="PF07976">
    <property type="entry name" value="Phe_hydrox_dim"/>
    <property type="match status" value="1"/>
</dbReference>
<dbReference type="SUPFAM" id="SSF52833">
    <property type="entry name" value="Thioredoxin-like"/>
    <property type="match status" value="1"/>
</dbReference>
<feature type="region of interest" description="Disordered" evidence="5">
    <location>
        <begin position="19"/>
        <end position="45"/>
    </location>
</feature>
<dbReference type="InterPro" id="IPR012941">
    <property type="entry name" value="Phe_hydrox_C_dim_dom"/>
</dbReference>
<dbReference type="OrthoDB" id="1716816at2759"/>
<evidence type="ECO:0000256" key="1">
    <source>
        <dbReference type="ARBA" id="ARBA00007801"/>
    </source>
</evidence>